<dbReference type="Proteomes" id="UP000748531">
    <property type="component" value="Unassembled WGS sequence"/>
</dbReference>
<organism evidence="2 3">
    <name type="scientific">Paragonimus heterotremus</name>
    <dbReference type="NCBI Taxonomy" id="100268"/>
    <lineage>
        <taxon>Eukaryota</taxon>
        <taxon>Metazoa</taxon>
        <taxon>Spiralia</taxon>
        <taxon>Lophotrochozoa</taxon>
        <taxon>Platyhelminthes</taxon>
        <taxon>Trematoda</taxon>
        <taxon>Digenea</taxon>
        <taxon>Plagiorchiida</taxon>
        <taxon>Troglotremata</taxon>
        <taxon>Troglotrematidae</taxon>
        <taxon>Paragonimus</taxon>
    </lineage>
</organism>
<keyword evidence="3" id="KW-1185">Reference proteome</keyword>
<dbReference type="EMBL" id="LUCH01000899">
    <property type="protein sequence ID" value="KAF5404075.1"/>
    <property type="molecule type" value="Genomic_DNA"/>
</dbReference>
<feature type="compositionally biased region" description="Polar residues" evidence="1">
    <location>
        <begin position="379"/>
        <end position="406"/>
    </location>
</feature>
<dbReference type="AlphaFoldDB" id="A0A8J4T489"/>
<sequence>MHSMRIRHPRGFPINRPEVQPTLPVDSTHMHQNPSPTSDVQTSSQLFNSEDYLHSALNDSNDELYSTYLKPDFLDPLVTNKCESVCPSPLAMLAKTCQNIGQMMEASMNTTKPATHQSSTMSQHCTSSGTSIFTSHSTNSGNNSNHYTQQVLSGKVLKSKVTNTVDVKPFPCSKKSLNGRLKWMRMDTNEGHSVNSSTTAQQAEGVSSTSYTTAQEQQSVSGARGTSVLTSNHNHPHATTPIAPNVSSVHNPTCPSLGPTHTARITATTTFTCQPNDNGTSHTTSNALAQLARLSSSLSLPEPSRSGCGSGEAKDNFIWNSPLRVQTGVKRVRRNSCTGTRNTVSSQNSPNTPRKMSKNAPPTAHPSPEDVSTGYPDVYNSTVSPIASHTSVSPQPVTSLPSTNQQTNGNPWLAVLQFIQQMANHKEEQVCTVPPDTFSYNLARSFLDLFYNKLLNTSNVPPFTTHDHNHEIYNSCSPKDMSDSTINHLVHNLPTPFSGFPKLSTKIESPQLVPQSCHLGNRCFVCGFQCTNQTELCLHVYSHLLSCDQEQILNVHSQPTRQHIQHGRLETQPPLLNGSYNAAALSSSLPAMSACDSLQALKPPSPASRSALNFYLANWITKQRALTSVRSPIGFTQPEPTVPIEQPNTTSGLGPTHDFSISKYFENSVYSYWMKVLSSYGTNGFVTKPHISYPVPTVNPPCPVSITSSNNTVVPYQTISPYNWTNPHLTLFPKV</sequence>
<evidence type="ECO:0000313" key="3">
    <source>
        <dbReference type="Proteomes" id="UP000748531"/>
    </source>
</evidence>
<name>A0A8J4T489_9TREM</name>
<feature type="compositionally biased region" description="Low complexity" evidence="1">
    <location>
        <begin position="134"/>
        <end position="145"/>
    </location>
</feature>
<feature type="compositionally biased region" description="Polar residues" evidence="1">
    <location>
        <begin position="191"/>
        <end position="221"/>
    </location>
</feature>
<evidence type="ECO:0000313" key="2">
    <source>
        <dbReference type="EMBL" id="KAF5404075.1"/>
    </source>
</evidence>
<feature type="compositionally biased region" description="Polar residues" evidence="1">
    <location>
        <begin position="113"/>
        <end position="133"/>
    </location>
</feature>
<feature type="compositionally biased region" description="Polar residues" evidence="1">
    <location>
        <begin position="30"/>
        <end position="42"/>
    </location>
</feature>
<feature type="region of interest" description="Disordered" evidence="1">
    <location>
        <begin position="190"/>
        <end position="247"/>
    </location>
</feature>
<feature type="compositionally biased region" description="Basic residues" evidence="1">
    <location>
        <begin position="1"/>
        <end position="10"/>
    </location>
</feature>
<feature type="compositionally biased region" description="Low complexity" evidence="1">
    <location>
        <begin position="297"/>
        <end position="306"/>
    </location>
</feature>
<feature type="region of interest" description="Disordered" evidence="1">
    <location>
        <begin position="1"/>
        <end position="42"/>
    </location>
</feature>
<gene>
    <name evidence="2" type="ORF">PHET_02680</name>
</gene>
<comment type="caution">
    <text evidence="2">The sequence shown here is derived from an EMBL/GenBank/DDBJ whole genome shotgun (WGS) entry which is preliminary data.</text>
</comment>
<feature type="compositionally biased region" description="Polar residues" evidence="1">
    <location>
        <begin position="335"/>
        <end position="354"/>
    </location>
</feature>
<feature type="region of interest" description="Disordered" evidence="1">
    <location>
        <begin position="329"/>
        <end position="406"/>
    </location>
</feature>
<protein>
    <submittedName>
        <fullName evidence="2">Uncharacterized protein</fullName>
    </submittedName>
</protein>
<feature type="region of interest" description="Disordered" evidence="1">
    <location>
        <begin position="113"/>
        <end position="145"/>
    </location>
</feature>
<proteinExistence type="predicted"/>
<dbReference type="OrthoDB" id="6248109at2759"/>
<reference evidence="2" key="1">
    <citation type="submission" date="2019-05" db="EMBL/GenBank/DDBJ databases">
        <title>Annotation for the trematode Paragonimus heterotremus.</title>
        <authorList>
            <person name="Choi Y.-J."/>
        </authorList>
    </citation>
    <scope>NUCLEOTIDE SEQUENCE</scope>
    <source>
        <strain evidence="2">LC</strain>
    </source>
</reference>
<feature type="region of interest" description="Disordered" evidence="1">
    <location>
        <begin position="297"/>
        <end position="316"/>
    </location>
</feature>
<accession>A0A8J4T489</accession>
<evidence type="ECO:0000256" key="1">
    <source>
        <dbReference type="SAM" id="MobiDB-lite"/>
    </source>
</evidence>